<dbReference type="Proteomes" id="UP000013165">
    <property type="component" value="Unassembled WGS sequence"/>
</dbReference>
<organism evidence="2 3">
    <name type="scientific">Marinobacter nanhaiticus D15-8W</name>
    <dbReference type="NCBI Taxonomy" id="626887"/>
    <lineage>
        <taxon>Bacteria</taxon>
        <taxon>Pseudomonadati</taxon>
        <taxon>Pseudomonadota</taxon>
        <taxon>Gammaproteobacteria</taxon>
        <taxon>Pseudomonadales</taxon>
        <taxon>Marinobacteraceae</taxon>
        <taxon>Marinobacter</taxon>
    </lineage>
</organism>
<accession>N6VR93</accession>
<gene>
    <name evidence="2" type="ORF">J057_14925</name>
</gene>
<keyword evidence="1" id="KW-0472">Membrane</keyword>
<dbReference type="EMBL" id="APLQ01000014">
    <property type="protein sequence ID" value="ENO12705.1"/>
    <property type="molecule type" value="Genomic_DNA"/>
</dbReference>
<feature type="transmembrane region" description="Helical" evidence="1">
    <location>
        <begin position="88"/>
        <end position="109"/>
    </location>
</feature>
<evidence type="ECO:0000313" key="2">
    <source>
        <dbReference type="EMBL" id="ENO12705.1"/>
    </source>
</evidence>
<feature type="transmembrane region" description="Helical" evidence="1">
    <location>
        <begin position="47"/>
        <end position="67"/>
    </location>
</feature>
<proteinExistence type="predicted"/>
<evidence type="ECO:0000256" key="1">
    <source>
        <dbReference type="SAM" id="Phobius"/>
    </source>
</evidence>
<dbReference type="PATRIC" id="fig|626887.3.peg.2976"/>
<feature type="transmembrane region" description="Helical" evidence="1">
    <location>
        <begin position="16"/>
        <end position="35"/>
    </location>
</feature>
<comment type="caution">
    <text evidence="2">The sequence shown here is derived from an EMBL/GenBank/DDBJ whole genome shotgun (WGS) entry which is preliminary data.</text>
</comment>
<evidence type="ECO:0000313" key="3">
    <source>
        <dbReference type="Proteomes" id="UP000013165"/>
    </source>
</evidence>
<dbReference type="OrthoDB" id="6369749at2"/>
<keyword evidence="1" id="KW-0812">Transmembrane</keyword>
<sequence>MKSTSQRSGENWQQRALLTIVLVVASLTLIHVLGPKSFLPHLWLERLSTYISIGLTVTILLWYTLLLRTGRLKPDAQWYALSRAKKSLAIIGAPLLIWWTFFMSIGYTIPNLWTTLYSESKIIEYEVSLGRGGGRHSCDYQLINERIDRLFFEMCIPKGLWYRLPEHPFLARFTVEYSSVGMKFTGVQLSYKVLSGFAEPALAR</sequence>
<dbReference type="AlphaFoldDB" id="N6VR93"/>
<protein>
    <submittedName>
        <fullName evidence="2">Uncharacterized protein</fullName>
    </submittedName>
</protein>
<dbReference type="HOGENOM" id="CLU_1141497_0_0_6"/>
<dbReference type="RefSeq" id="WP_004580935.1">
    <property type="nucleotide sequence ID" value="NZ_AP028878.1"/>
</dbReference>
<dbReference type="eggNOG" id="ENOG502ZNBE">
    <property type="taxonomic scope" value="Bacteria"/>
</dbReference>
<keyword evidence="1" id="KW-1133">Transmembrane helix</keyword>
<keyword evidence="3" id="KW-1185">Reference proteome</keyword>
<reference evidence="2 3" key="1">
    <citation type="journal article" date="2013" name="Genome Announc.">
        <title>Genome Sequence of the Polycyclic Aromatic Hydrocarbon-Degrading Bacterium Strain Marinobacter nanhaiticus D15-8WT.</title>
        <authorList>
            <person name="Cui Z."/>
            <person name="Gao W."/>
            <person name="Li Q."/>
            <person name="Xu G."/>
            <person name="Zheng L."/>
        </authorList>
    </citation>
    <scope>NUCLEOTIDE SEQUENCE [LARGE SCALE GENOMIC DNA]</scope>
    <source>
        <strain evidence="2 3">D15-8W</strain>
    </source>
</reference>
<name>N6VR93_9GAMM</name>